<protein>
    <submittedName>
        <fullName evidence="1">Uncharacterized protein</fullName>
    </submittedName>
</protein>
<gene>
    <name evidence="1" type="ORF">SISNIDRAFT_491598</name>
</gene>
<reference evidence="1 2" key="1">
    <citation type="journal article" date="2016" name="Mol. Biol. Evol.">
        <title>Comparative Genomics of Early-Diverging Mushroom-Forming Fungi Provides Insights into the Origins of Lignocellulose Decay Capabilities.</title>
        <authorList>
            <person name="Nagy L.G."/>
            <person name="Riley R."/>
            <person name="Tritt A."/>
            <person name="Adam C."/>
            <person name="Daum C."/>
            <person name="Floudas D."/>
            <person name="Sun H."/>
            <person name="Yadav J.S."/>
            <person name="Pangilinan J."/>
            <person name="Larsson K.H."/>
            <person name="Matsuura K."/>
            <person name="Barry K."/>
            <person name="Labutti K."/>
            <person name="Kuo R."/>
            <person name="Ohm R.A."/>
            <person name="Bhattacharya S.S."/>
            <person name="Shirouzu T."/>
            <person name="Yoshinaga Y."/>
            <person name="Martin F.M."/>
            <person name="Grigoriev I.V."/>
            <person name="Hibbett D.S."/>
        </authorList>
    </citation>
    <scope>NUCLEOTIDE SEQUENCE [LARGE SCALE GENOMIC DNA]</scope>
    <source>
        <strain evidence="1 2">HHB9708</strain>
    </source>
</reference>
<dbReference type="AlphaFoldDB" id="A0A164MLD7"/>
<dbReference type="Proteomes" id="UP000076722">
    <property type="component" value="Unassembled WGS sequence"/>
</dbReference>
<name>A0A164MLD7_9AGAM</name>
<keyword evidence="2" id="KW-1185">Reference proteome</keyword>
<dbReference type="EMBL" id="KV419466">
    <property type="protein sequence ID" value="KZS86823.1"/>
    <property type="molecule type" value="Genomic_DNA"/>
</dbReference>
<accession>A0A164MLD7</accession>
<evidence type="ECO:0000313" key="2">
    <source>
        <dbReference type="Proteomes" id="UP000076722"/>
    </source>
</evidence>
<organism evidence="1 2">
    <name type="scientific">Sistotremastrum niveocremeum HHB9708</name>
    <dbReference type="NCBI Taxonomy" id="1314777"/>
    <lineage>
        <taxon>Eukaryota</taxon>
        <taxon>Fungi</taxon>
        <taxon>Dikarya</taxon>
        <taxon>Basidiomycota</taxon>
        <taxon>Agaricomycotina</taxon>
        <taxon>Agaricomycetes</taxon>
        <taxon>Sistotremastrales</taxon>
        <taxon>Sistotremastraceae</taxon>
        <taxon>Sertulicium</taxon>
        <taxon>Sertulicium niveocremeum</taxon>
    </lineage>
</organism>
<sequence length="336" mass="37903">MERSPSRSSRKAVCGLTAPGPGSTPLSPFAYELKRPVCSGRMRVDVDWGWAELNGDLKLSFSLDADDLESETREKVLTSPIQSCVEMRKAKGSTNLGLMLIRICHCANLYIRRSQDKGVIAYTMPKMQELRGRVWSYYYPSSAMSLNHSMTLRHASVENLCATCRRVYEWNSRMSLAGDVRTFGEVTVCCNPRNTYSDSSIIMRHSLCHVADLHRDKLRQKPPQPSSRCSQNCGEHKELRTSHFHSSYMLFFIEWTTPLSAITLLPFLWKKLEHSDNMRGIAAGSTSDFRQFGTRLSAHESSKHIWLHSPSVTGPAIMETPVISGLNDVKTPCDHN</sequence>
<evidence type="ECO:0000313" key="1">
    <source>
        <dbReference type="EMBL" id="KZS86823.1"/>
    </source>
</evidence>
<proteinExistence type="predicted"/>